<dbReference type="Pfam" id="PF13499">
    <property type="entry name" value="EF-hand_7"/>
    <property type="match status" value="1"/>
</dbReference>
<sequence>MVHVLVFPKGTYAPQVTTSREISMEQFKELLRRVDANNDGLISKGELREALRGLGLHFTRWRARRAMKYADSNGNGHIDGDSEIKALIQVLRDRWGIVVKCP</sequence>
<gene>
    <name evidence="3" type="primary">CML23_0</name>
    <name evidence="3" type="ORF">g.16136</name>
</gene>
<dbReference type="PROSITE" id="PS00018">
    <property type="entry name" value="EF_HAND_1"/>
    <property type="match status" value="1"/>
</dbReference>
<evidence type="ECO:0000259" key="2">
    <source>
        <dbReference type="PROSITE" id="PS50222"/>
    </source>
</evidence>
<dbReference type="Gene3D" id="1.10.238.10">
    <property type="entry name" value="EF-hand"/>
    <property type="match status" value="1"/>
</dbReference>
<feature type="domain" description="EF-hand" evidence="2">
    <location>
        <begin position="22"/>
        <end position="57"/>
    </location>
</feature>
<dbReference type="GO" id="GO:0005509">
    <property type="term" value="F:calcium ion binding"/>
    <property type="evidence" value="ECO:0007669"/>
    <property type="project" value="InterPro"/>
</dbReference>
<dbReference type="EMBL" id="GDJX01015069">
    <property type="protein sequence ID" value="JAT52867.1"/>
    <property type="molecule type" value="Transcribed_RNA"/>
</dbReference>
<dbReference type="SUPFAM" id="SSF47473">
    <property type="entry name" value="EF-hand"/>
    <property type="match status" value="1"/>
</dbReference>
<proteinExistence type="predicted"/>
<accession>A0A1D1YDZ7</accession>
<name>A0A1D1YDZ7_9ARAE</name>
<dbReference type="PROSITE" id="PS50222">
    <property type="entry name" value="EF_HAND_2"/>
    <property type="match status" value="1"/>
</dbReference>
<organism evidence="3">
    <name type="scientific">Anthurium amnicola</name>
    <dbReference type="NCBI Taxonomy" id="1678845"/>
    <lineage>
        <taxon>Eukaryota</taxon>
        <taxon>Viridiplantae</taxon>
        <taxon>Streptophyta</taxon>
        <taxon>Embryophyta</taxon>
        <taxon>Tracheophyta</taxon>
        <taxon>Spermatophyta</taxon>
        <taxon>Magnoliopsida</taxon>
        <taxon>Liliopsida</taxon>
        <taxon>Araceae</taxon>
        <taxon>Pothoideae</taxon>
        <taxon>Potheae</taxon>
        <taxon>Anthurium</taxon>
    </lineage>
</organism>
<dbReference type="InterPro" id="IPR018247">
    <property type="entry name" value="EF_Hand_1_Ca_BS"/>
</dbReference>
<dbReference type="AlphaFoldDB" id="A0A1D1YDZ7"/>
<reference evidence="3" key="1">
    <citation type="submission" date="2015-07" db="EMBL/GenBank/DDBJ databases">
        <title>Transcriptome Assembly of Anthurium amnicola.</title>
        <authorList>
            <person name="Suzuki J."/>
        </authorList>
    </citation>
    <scope>NUCLEOTIDE SEQUENCE</scope>
</reference>
<dbReference type="SMART" id="SM00054">
    <property type="entry name" value="EFh"/>
    <property type="match status" value="2"/>
</dbReference>
<dbReference type="InterPro" id="IPR002048">
    <property type="entry name" value="EF_hand_dom"/>
</dbReference>
<evidence type="ECO:0000256" key="1">
    <source>
        <dbReference type="ARBA" id="ARBA00022837"/>
    </source>
</evidence>
<keyword evidence="1" id="KW-0106">Calcium</keyword>
<evidence type="ECO:0000313" key="3">
    <source>
        <dbReference type="EMBL" id="JAT52867.1"/>
    </source>
</evidence>
<dbReference type="CDD" id="cd00051">
    <property type="entry name" value="EFh"/>
    <property type="match status" value="1"/>
</dbReference>
<dbReference type="InterPro" id="IPR011992">
    <property type="entry name" value="EF-hand-dom_pair"/>
</dbReference>
<protein>
    <submittedName>
        <fullName evidence="3">Putative calcium-binding protein CML23</fullName>
    </submittedName>
</protein>